<evidence type="ECO:0000256" key="1">
    <source>
        <dbReference type="SAM" id="SignalP"/>
    </source>
</evidence>
<keyword evidence="3" id="KW-1185">Reference proteome</keyword>
<organism evidence="2 3">
    <name type="scientific">Halobacillus aidingensis</name>
    <dbReference type="NCBI Taxonomy" id="240303"/>
    <lineage>
        <taxon>Bacteria</taxon>
        <taxon>Bacillati</taxon>
        <taxon>Bacillota</taxon>
        <taxon>Bacilli</taxon>
        <taxon>Bacillales</taxon>
        <taxon>Bacillaceae</taxon>
        <taxon>Halobacillus</taxon>
    </lineage>
</organism>
<dbReference type="RefSeq" id="WP_089653973.1">
    <property type="nucleotide sequence ID" value="NZ_FNIZ01000018.1"/>
</dbReference>
<evidence type="ECO:0008006" key="4">
    <source>
        <dbReference type="Google" id="ProtNLM"/>
    </source>
</evidence>
<dbReference type="OrthoDB" id="2352213at2"/>
<feature type="chain" id="PRO_5011759202" description="DUF4352 domain-containing protein" evidence="1">
    <location>
        <begin position="25"/>
        <end position="218"/>
    </location>
</feature>
<proteinExistence type="predicted"/>
<evidence type="ECO:0000313" key="2">
    <source>
        <dbReference type="EMBL" id="SDP41798.1"/>
    </source>
</evidence>
<gene>
    <name evidence="2" type="ORF">SAMN05421677_11857</name>
</gene>
<dbReference type="EMBL" id="FNIZ01000018">
    <property type="protein sequence ID" value="SDP41798.1"/>
    <property type="molecule type" value="Genomic_DNA"/>
</dbReference>
<accession>A0A1H0SKQ0</accession>
<feature type="signal peptide" evidence="1">
    <location>
        <begin position="1"/>
        <end position="24"/>
    </location>
</feature>
<keyword evidence="1" id="KW-0732">Signal</keyword>
<dbReference type="PROSITE" id="PS51257">
    <property type="entry name" value="PROKAR_LIPOPROTEIN"/>
    <property type="match status" value="1"/>
</dbReference>
<reference evidence="3" key="1">
    <citation type="submission" date="2016-10" db="EMBL/GenBank/DDBJ databases">
        <authorList>
            <person name="Varghese N."/>
            <person name="Submissions S."/>
        </authorList>
    </citation>
    <scope>NUCLEOTIDE SEQUENCE [LARGE SCALE GENOMIC DNA]</scope>
    <source>
        <strain evidence="3">CGMCC 1.3703</strain>
    </source>
</reference>
<sequence>MKRLLLLLSLTISIILTGCSNHVAGEGNESEGQSPLFEIPEQTKYKNNPQAPDDQDLKEVGNQVEDMDGRLALKAIKKMEKYIEVGPVQMAVKDVKVLNYSPSPDLVDYFHAYTHNETNFNYIKFTVAIKNTGDQKVNLAPVEVLKTNTGEKLGFKDDFYLEKLKGVYEPGETRVGQMGFVLEHDWKELESMRIETSDVLDEEGNVLVEGEKLKVDLQ</sequence>
<dbReference type="AlphaFoldDB" id="A0A1H0SKQ0"/>
<evidence type="ECO:0000313" key="3">
    <source>
        <dbReference type="Proteomes" id="UP000198860"/>
    </source>
</evidence>
<protein>
    <recommendedName>
        <fullName evidence="4">DUF4352 domain-containing protein</fullName>
    </recommendedName>
</protein>
<dbReference type="Proteomes" id="UP000198860">
    <property type="component" value="Unassembled WGS sequence"/>
</dbReference>
<name>A0A1H0SKQ0_HALAD</name>